<evidence type="ECO:0000256" key="1">
    <source>
        <dbReference type="SAM" id="MobiDB-lite"/>
    </source>
</evidence>
<feature type="compositionally biased region" description="Polar residues" evidence="1">
    <location>
        <begin position="1"/>
        <end position="12"/>
    </location>
</feature>
<comment type="caution">
    <text evidence="2">The sequence shown here is derived from an EMBL/GenBank/DDBJ whole genome shotgun (WGS) entry which is preliminary data.</text>
</comment>
<dbReference type="Proteomes" id="UP001558613">
    <property type="component" value="Unassembled WGS sequence"/>
</dbReference>
<protein>
    <submittedName>
        <fullName evidence="2">Uncharacterized protein</fullName>
    </submittedName>
</protein>
<proteinExistence type="predicted"/>
<feature type="region of interest" description="Disordered" evidence="1">
    <location>
        <begin position="1"/>
        <end position="29"/>
    </location>
</feature>
<evidence type="ECO:0000313" key="3">
    <source>
        <dbReference type="Proteomes" id="UP001558613"/>
    </source>
</evidence>
<reference evidence="2 3" key="1">
    <citation type="submission" date="2023-09" db="EMBL/GenBank/DDBJ databases">
        <authorList>
            <person name="Wang M."/>
        </authorList>
    </citation>
    <scope>NUCLEOTIDE SEQUENCE [LARGE SCALE GENOMIC DNA]</scope>
    <source>
        <strain evidence="2">GT-2023</strain>
        <tissue evidence="2">Liver</tissue>
    </source>
</reference>
<accession>A0ABR3MQM4</accession>
<name>A0ABR3MQM4_9TELE</name>
<dbReference type="EMBL" id="JAYMGO010000010">
    <property type="protein sequence ID" value="KAL1266931.1"/>
    <property type="molecule type" value="Genomic_DNA"/>
</dbReference>
<evidence type="ECO:0000313" key="2">
    <source>
        <dbReference type="EMBL" id="KAL1266931.1"/>
    </source>
</evidence>
<sequence length="88" mass="9480">MGSVTQELSQASPRRFHTRGEPRTQPPALLSTSTLPSVSFVHHLVPFPVYTLVLVSLSHVSLSTPAAISKPFVFVLSLWTPTLGEGAL</sequence>
<organism evidence="2 3">
    <name type="scientific">Cirrhinus molitorella</name>
    <name type="common">mud carp</name>
    <dbReference type="NCBI Taxonomy" id="172907"/>
    <lineage>
        <taxon>Eukaryota</taxon>
        <taxon>Metazoa</taxon>
        <taxon>Chordata</taxon>
        <taxon>Craniata</taxon>
        <taxon>Vertebrata</taxon>
        <taxon>Euteleostomi</taxon>
        <taxon>Actinopterygii</taxon>
        <taxon>Neopterygii</taxon>
        <taxon>Teleostei</taxon>
        <taxon>Ostariophysi</taxon>
        <taxon>Cypriniformes</taxon>
        <taxon>Cyprinidae</taxon>
        <taxon>Labeoninae</taxon>
        <taxon>Labeonini</taxon>
        <taxon>Cirrhinus</taxon>
    </lineage>
</organism>
<keyword evidence="3" id="KW-1185">Reference proteome</keyword>
<gene>
    <name evidence="2" type="ORF">QQF64_002606</name>
</gene>